<dbReference type="Pfam" id="PF00483">
    <property type="entry name" value="NTP_transferase"/>
    <property type="match status" value="1"/>
</dbReference>
<dbReference type="SUPFAM" id="SSF53448">
    <property type="entry name" value="Nucleotide-diphospho-sugar transferases"/>
    <property type="match status" value="1"/>
</dbReference>
<dbReference type="PANTHER" id="PTHR22572">
    <property type="entry name" value="SUGAR-1-PHOSPHATE GUANYL TRANSFERASE"/>
    <property type="match status" value="1"/>
</dbReference>
<name>J4KT46_9GAMM</name>
<proteinExistence type="predicted"/>
<reference evidence="2 3" key="1">
    <citation type="journal article" date="2012" name="ISME J.">
        <title>Genomic insights to SAR86, an abundant and uncultivated marine bacterial lineage.</title>
        <authorList>
            <person name="Dupont C.L."/>
            <person name="Rusch D.B."/>
            <person name="Yooseph S."/>
            <person name="Lombardo M.J."/>
            <person name="Richter R.A."/>
            <person name="Valas R."/>
            <person name="Novotny M."/>
            <person name="Yee-Greenbaum J."/>
            <person name="Selengut J.D."/>
            <person name="Haft D.H."/>
            <person name="Halpern A.L."/>
            <person name="Lasken R.S."/>
            <person name="Nealson K."/>
            <person name="Friedman R."/>
            <person name="Venter J.C."/>
        </authorList>
    </citation>
    <scope>NUCLEOTIDE SEQUENCE [LARGE SCALE GENOMIC DNA]</scope>
</reference>
<protein>
    <submittedName>
        <fullName evidence="2">Mannose-1-phosphate guanyltransferase</fullName>
    </submittedName>
</protein>
<gene>
    <name evidence="2" type="ORF">NT02SARS_0568</name>
</gene>
<feature type="domain" description="Nucleotidyl transferase" evidence="1">
    <location>
        <begin position="2"/>
        <end position="115"/>
    </location>
</feature>
<evidence type="ECO:0000313" key="2">
    <source>
        <dbReference type="EMBL" id="EJP73819.1"/>
    </source>
</evidence>
<dbReference type="EMBL" id="JH611164">
    <property type="protein sequence ID" value="EJP73819.1"/>
    <property type="molecule type" value="Genomic_DNA"/>
</dbReference>
<dbReference type="CDD" id="cd06422">
    <property type="entry name" value="NTP_transferase_like_1"/>
    <property type="match status" value="1"/>
</dbReference>
<evidence type="ECO:0000259" key="1">
    <source>
        <dbReference type="Pfam" id="PF00483"/>
    </source>
</evidence>
<dbReference type="AlphaFoldDB" id="J4KT46"/>
<sequence>MKAMILAAGYGKRLAPLTNDLPKPLLKVGDKTLIEHNIETLSKYGVKEIVINVSYLGQQIIDFLNDKFPNLKISFLLEEKPLGTGGGIVNALSYFEKPFIVMNADIFHSIDLNNLDINTESAHLIGVQNPSHNLTGDFSIENDVVVINEINTHTWSGISIINPKIFENATLGNIYDIWRDIFPRYIKDQKITACETNDFWMDVGTIERLELANKIYKEEN</sequence>
<evidence type="ECO:0000313" key="3">
    <source>
        <dbReference type="Proteomes" id="UP000010116"/>
    </source>
</evidence>
<organism evidence="2 3">
    <name type="scientific">SAR86 cluster bacterium SAR86B</name>
    <dbReference type="NCBI Taxonomy" id="1123867"/>
    <lineage>
        <taxon>Bacteria</taxon>
        <taxon>Pseudomonadati</taxon>
        <taxon>Pseudomonadota</taxon>
        <taxon>Gammaproteobacteria</taxon>
        <taxon>SAR86 cluster</taxon>
    </lineage>
</organism>
<dbReference type="HOGENOM" id="CLU_029499_2_1_6"/>
<dbReference type="Proteomes" id="UP000010116">
    <property type="component" value="Unassembled WGS sequence"/>
</dbReference>
<dbReference type="InterPro" id="IPR005835">
    <property type="entry name" value="NTP_transferase_dom"/>
</dbReference>
<dbReference type="InterPro" id="IPR050486">
    <property type="entry name" value="Mannose-1P_guanyltransferase"/>
</dbReference>
<keyword evidence="2" id="KW-0808">Transferase</keyword>
<dbReference type="GO" id="GO:0016740">
    <property type="term" value="F:transferase activity"/>
    <property type="evidence" value="ECO:0007669"/>
    <property type="project" value="UniProtKB-KW"/>
</dbReference>
<accession>J4KT46</accession>
<dbReference type="Gene3D" id="3.90.550.10">
    <property type="entry name" value="Spore Coat Polysaccharide Biosynthesis Protein SpsA, Chain A"/>
    <property type="match status" value="1"/>
</dbReference>
<dbReference type="InterPro" id="IPR029044">
    <property type="entry name" value="Nucleotide-diphossugar_trans"/>
</dbReference>